<dbReference type="Gene3D" id="3.40.190.290">
    <property type="match status" value="1"/>
</dbReference>
<dbReference type="InterPro" id="IPR036390">
    <property type="entry name" value="WH_DNA-bd_sf"/>
</dbReference>
<dbReference type="FunFam" id="1.10.10.10:FF:000001">
    <property type="entry name" value="LysR family transcriptional regulator"/>
    <property type="match status" value="1"/>
</dbReference>
<comment type="similarity">
    <text evidence="1">Belongs to the LysR transcriptional regulatory family.</text>
</comment>
<dbReference type="PANTHER" id="PTHR30537:SF5">
    <property type="entry name" value="HTH-TYPE TRANSCRIPTIONAL ACTIVATOR TTDR-RELATED"/>
    <property type="match status" value="1"/>
</dbReference>
<evidence type="ECO:0000256" key="2">
    <source>
        <dbReference type="ARBA" id="ARBA00023015"/>
    </source>
</evidence>
<dbReference type="RefSeq" id="WP_124965393.1">
    <property type="nucleotide sequence ID" value="NZ_RRAZ01000017.1"/>
</dbReference>
<dbReference type="GO" id="GO:0003700">
    <property type="term" value="F:DNA-binding transcription factor activity"/>
    <property type="evidence" value="ECO:0007669"/>
    <property type="project" value="InterPro"/>
</dbReference>
<dbReference type="SUPFAM" id="SSF46785">
    <property type="entry name" value="Winged helix' DNA-binding domain"/>
    <property type="match status" value="1"/>
</dbReference>
<reference evidence="6 7" key="1">
    <citation type="submission" date="2018-11" db="EMBL/GenBank/DDBJ databases">
        <title>Gemmobacter sp. nov., YIM 102744-1 draft genome.</title>
        <authorList>
            <person name="Li G."/>
            <person name="Jiang Y."/>
        </authorList>
    </citation>
    <scope>NUCLEOTIDE SEQUENCE [LARGE SCALE GENOMIC DNA]</scope>
    <source>
        <strain evidence="6 7">YIM 102744-1</strain>
    </source>
</reference>
<dbReference type="SUPFAM" id="SSF53850">
    <property type="entry name" value="Periplasmic binding protein-like II"/>
    <property type="match status" value="1"/>
</dbReference>
<keyword evidence="4" id="KW-0804">Transcription</keyword>
<evidence type="ECO:0000259" key="5">
    <source>
        <dbReference type="PROSITE" id="PS50931"/>
    </source>
</evidence>
<protein>
    <submittedName>
        <fullName evidence="6">LysR family transcriptional regulator</fullName>
    </submittedName>
</protein>
<feature type="domain" description="HTH lysR-type" evidence="5">
    <location>
        <begin position="1"/>
        <end position="59"/>
    </location>
</feature>
<evidence type="ECO:0000313" key="7">
    <source>
        <dbReference type="Proteomes" id="UP000282125"/>
    </source>
</evidence>
<keyword evidence="3" id="KW-0238">DNA-binding</keyword>
<dbReference type="PANTHER" id="PTHR30537">
    <property type="entry name" value="HTH-TYPE TRANSCRIPTIONAL REGULATOR"/>
    <property type="match status" value="1"/>
</dbReference>
<evidence type="ECO:0000256" key="3">
    <source>
        <dbReference type="ARBA" id="ARBA00023125"/>
    </source>
</evidence>
<dbReference type="InterPro" id="IPR036388">
    <property type="entry name" value="WH-like_DNA-bd_sf"/>
</dbReference>
<dbReference type="GO" id="GO:0043565">
    <property type="term" value="F:sequence-specific DNA binding"/>
    <property type="evidence" value="ECO:0007669"/>
    <property type="project" value="TreeGrafter"/>
</dbReference>
<comment type="caution">
    <text evidence="6">The sequence shown here is derived from an EMBL/GenBank/DDBJ whole genome shotgun (WGS) entry which is preliminary data.</text>
</comment>
<keyword evidence="2" id="KW-0805">Transcription regulation</keyword>
<proteinExistence type="inferred from homology"/>
<evidence type="ECO:0000256" key="4">
    <source>
        <dbReference type="ARBA" id="ARBA00023163"/>
    </source>
</evidence>
<dbReference type="AlphaFoldDB" id="A0A3P3DH09"/>
<dbReference type="Pfam" id="PF00126">
    <property type="entry name" value="HTH_1"/>
    <property type="match status" value="1"/>
</dbReference>
<dbReference type="InterPro" id="IPR000847">
    <property type="entry name" value="LysR_HTH_N"/>
</dbReference>
<dbReference type="Proteomes" id="UP000282125">
    <property type="component" value="Unassembled WGS sequence"/>
</dbReference>
<dbReference type="OrthoDB" id="9813056at2"/>
<evidence type="ECO:0000313" key="6">
    <source>
        <dbReference type="EMBL" id="RRH73559.1"/>
    </source>
</evidence>
<name>A0A3P3DH09_9RHOB</name>
<evidence type="ECO:0000256" key="1">
    <source>
        <dbReference type="ARBA" id="ARBA00009437"/>
    </source>
</evidence>
<dbReference type="Pfam" id="PF03466">
    <property type="entry name" value="LysR_substrate"/>
    <property type="match status" value="1"/>
</dbReference>
<dbReference type="InterPro" id="IPR058163">
    <property type="entry name" value="LysR-type_TF_proteobact-type"/>
</dbReference>
<dbReference type="InterPro" id="IPR005119">
    <property type="entry name" value="LysR_subst-bd"/>
</dbReference>
<dbReference type="CDD" id="cd08422">
    <property type="entry name" value="PBP2_CrgA_like"/>
    <property type="match status" value="1"/>
</dbReference>
<sequence>MDRLACDRMFVSVLDTGSFAAAARRLQTSSGQASRLVARLEADLGVQLLNRTTRALAPTEAGQVYYERMKDLLAEMEALEASVRSQSGLAAGRLRVSAPVTFGTRRLVPLMMRFAADYPAIRLDVQFSDRVVNLLEEGFDLAVRVGMAPDSSLIARRLGAARLMTLASPEYLEARGVPQAPEDLAGQDLILDSNMRDPTRWFFLGAEPVGVTGRLRFSNAEACLTAALSGFGITRLPDFVAGDALASGALVPVLADFEPPAIPIHVVWPPGRHLAGKVRALVDALAQDFGRGGNPPSSL</sequence>
<dbReference type="Gene3D" id="1.10.10.10">
    <property type="entry name" value="Winged helix-like DNA-binding domain superfamily/Winged helix DNA-binding domain"/>
    <property type="match status" value="1"/>
</dbReference>
<dbReference type="PROSITE" id="PS50931">
    <property type="entry name" value="HTH_LYSR"/>
    <property type="match status" value="1"/>
</dbReference>
<dbReference type="EMBL" id="RRAZ01000017">
    <property type="protein sequence ID" value="RRH73559.1"/>
    <property type="molecule type" value="Genomic_DNA"/>
</dbReference>
<organism evidence="6 7">
    <name type="scientific">Falsigemmobacter faecalis</name>
    <dbReference type="NCBI Taxonomy" id="2488730"/>
    <lineage>
        <taxon>Bacteria</taxon>
        <taxon>Pseudomonadati</taxon>
        <taxon>Pseudomonadota</taxon>
        <taxon>Alphaproteobacteria</taxon>
        <taxon>Rhodobacterales</taxon>
        <taxon>Paracoccaceae</taxon>
        <taxon>Falsigemmobacter</taxon>
    </lineage>
</organism>
<keyword evidence="7" id="KW-1185">Reference proteome</keyword>
<gene>
    <name evidence="6" type="ORF">EG244_12840</name>
</gene>
<accession>A0A3P3DH09</accession>
<dbReference type="GO" id="GO:0006351">
    <property type="term" value="P:DNA-templated transcription"/>
    <property type="evidence" value="ECO:0007669"/>
    <property type="project" value="TreeGrafter"/>
</dbReference>